<evidence type="ECO:0000313" key="1">
    <source>
        <dbReference type="EMBL" id="MBX67847.1"/>
    </source>
</evidence>
<dbReference type="EMBL" id="GGEC01087363">
    <property type="protein sequence ID" value="MBX67847.1"/>
    <property type="molecule type" value="Transcribed_RNA"/>
</dbReference>
<organism evidence="1">
    <name type="scientific">Rhizophora mucronata</name>
    <name type="common">Asiatic mangrove</name>
    <dbReference type="NCBI Taxonomy" id="61149"/>
    <lineage>
        <taxon>Eukaryota</taxon>
        <taxon>Viridiplantae</taxon>
        <taxon>Streptophyta</taxon>
        <taxon>Embryophyta</taxon>
        <taxon>Tracheophyta</taxon>
        <taxon>Spermatophyta</taxon>
        <taxon>Magnoliopsida</taxon>
        <taxon>eudicotyledons</taxon>
        <taxon>Gunneridae</taxon>
        <taxon>Pentapetalae</taxon>
        <taxon>rosids</taxon>
        <taxon>fabids</taxon>
        <taxon>Malpighiales</taxon>
        <taxon>Rhizophoraceae</taxon>
        <taxon>Rhizophora</taxon>
    </lineage>
</organism>
<protein>
    <submittedName>
        <fullName evidence="1">Uncharacterized protein</fullName>
    </submittedName>
</protein>
<reference evidence="1" key="1">
    <citation type="submission" date="2018-02" db="EMBL/GenBank/DDBJ databases">
        <title>Rhizophora mucronata_Transcriptome.</title>
        <authorList>
            <person name="Meera S.P."/>
            <person name="Sreeshan A."/>
            <person name="Augustine A."/>
        </authorList>
    </citation>
    <scope>NUCLEOTIDE SEQUENCE</scope>
    <source>
        <tissue evidence="1">Leaf</tissue>
    </source>
</reference>
<accession>A0A2P2QLS0</accession>
<name>A0A2P2QLS0_RHIMU</name>
<proteinExistence type="predicted"/>
<dbReference type="AlphaFoldDB" id="A0A2P2QLS0"/>
<sequence length="42" mass="4847">MTCINMVIMLLFHHIHTNSKASNLLAPKQRSPINYVEPDRLV</sequence>